<proteinExistence type="predicted"/>
<keyword evidence="1" id="KW-0238">DNA-binding</keyword>
<reference evidence="3 4" key="1">
    <citation type="submission" date="2018-08" db="EMBL/GenBank/DDBJ databases">
        <title>Draft genome sequences of Leuconostoc spp. and Weissella spp. with biocontrol potential.</title>
        <authorList>
            <person name="Lo R."/>
            <person name="Ho V.T.T."/>
            <person name="Turner M.S."/>
        </authorList>
    </citation>
    <scope>NUCLEOTIDE SEQUENCE [LARGE SCALE GENOMIC DNA]</scope>
    <source>
        <strain evidence="3 4">733</strain>
    </source>
</reference>
<comment type="caution">
    <text evidence="3">The sequence shown here is derived from an EMBL/GenBank/DDBJ whole genome shotgun (WGS) entry which is preliminary data.</text>
</comment>
<sequence>MLIYNCLLSIFKNHNSIQKNIFLHTKPLFKQYYILKDYKLNNINGSNYSQNNLSKNLFVLRTSKNLSRQDIAELIHVSPTTIARYEEGKRMPDLDTIIQLKDILNTTCDNLLL</sequence>
<keyword evidence="4" id="KW-1185">Reference proteome</keyword>
<accession>A0ABT2NTN5</accession>
<organism evidence="3 4">
    <name type="scientific">Leuconostoc holzapfelii</name>
    <dbReference type="NCBI Taxonomy" id="434464"/>
    <lineage>
        <taxon>Bacteria</taxon>
        <taxon>Bacillati</taxon>
        <taxon>Bacillota</taxon>
        <taxon>Bacilli</taxon>
        <taxon>Lactobacillales</taxon>
        <taxon>Lactobacillaceae</taxon>
        <taxon>Leuconostoc</taxon>
    </lineage>
</organism>
<dbReference type="CDD" id="cd00093">
    <property type="entry name" value="HTH_XRE"/>
    <property type="match status" value="1"/>
</dbReference>
<protein>
    <submittedName>
        <fullName evidence="3">XRE family transcriptional regulator</fullName>
    </submittedName>
</protein>
<feature type="domain" description="HTH cro/C1-type" evidence="2">
    <location>
        <begin position="60"/>
        <end position="111"/>
    </location>
</feature>
<dbReference type="RefSeq" id="WP_369012214.1">
    <property type="nucleotide sequence ID" value="NZ_QVOV01000002.1"/>
</dbReference>
<dbReference type="PANTHER" id="PTHR46558">
    <property type="entry name" value="TRACRIPTIONAL REGULATORY PROTEIN-RELATED-RELATED"/>
    <property type="match status" value="1"/>
</dbReference>
<dbReference type="PROSITE" id="PS50943">
    <property type="entry name" value="HTH_CROC1"/>
    <property type="match status" value="1"/>
</dbReference>
<dbReference type="SUPFAM" id="SSF47413">
    <property type="entry name" value="lambda repressor-like DNA-binding domains"/>
    <property type="match status" value="1"/>
</dbReference>
<evidence type="ECO:0000256" key="1">
    <source>
        <dbReference type="ARBA" id="ARBA00023125"/>
    </source>
</evidence>
<dbReference type="InterPro" id="IPR010982">
    <property type="entry name" value="Lambda_DNA-bd_dom_sf"/>
</dbReference>
<dbReference type="SMART" id="SM00530">
    <property type="entry name" value="HTH_XRE"/>
    <property type="match status" value="1"/>
</dbReference>
<dbReference type="InterPro" id="IPR001387">
    <property type="entry name" value="Cro/C1-type_HTH"/>
</dbReference>
<dbReference type="Proteomes" id="UP001525857">
    <property type="component" value="Unassembled WGS sequence"/>
</dbReference>
<gene>
    <name evidence="3" type="ORF">D0501_01290</name>
</gene>
<evidence type="ECO:0000259" key="2">
    <source>
        <dbReference type="PROSITE" id="PS50943"/>
    </source>
</evidence>
<evidence type="ECO:0000313" key="4">
    <source>
        <dbReference type="Proteomes" id="UP001525857"/>
    </source>
</evidence>
<name>A0ABT2NTN5_9LACO</name>
<dbReference type="Pfam" id="PF01381">
    <property type="entry name" value="HTH_3"/>
    <property type="match status" value="1"/>
</dbReference>
<dbReference type="PANTHER" id="PTHR46558:SF14">
    <property type="entry name" value="HTH-TYPE TRANSCRIPTIONAL REGULATOR ANSR"/>
    <property type="match status" value="1"/>
</dbReference>
<dbReference type="Gene3D" id="1.10.260.40">
    <property type="entry name" value="lambda repressor-like DNA-binding domains"/>
    <property type="match status" value="1"/>
</dbReference>
<dbReference type="EMBL" id="QVOV01000002">
    <property type="protein sequence ID" value="MCT8388739.1"/>
    <property type="molecule type" value="Genomic_DNA"/>
</dbReference>
<evidence type="ECO:0000313" key="3">
    <source>
        <dbReference type="EMBL" id="MCT8388739.1"/>
    </source>
</evidence>